<protein>
    <submittedName>
        <fullName evidence="1">DUF2283 domain-containing protein</fullName>
    </submittedName>
</protein>
<dbReference type="InterPro" id="IPR019270">
    <property type="entry name" value="DUF2283"/>
</dbReference>
<name>A0A7V4WLM9_9BACT</name>
<evidence type="ECO:0000313" key="1">
    <source>
        <dbReference type="EMBL" id="HGY39573.1"/>
    </source>
</evidence>
<sequence length="66" mass="7660">MIRILYDKEGDLLEIRFSEEQVAYSEYVEEPGMVIDYSKEGSIIALEFPSFSRKFARGKVPEILLL</sequence>
<accession>A0A7V4WLM9</accession>
<comment type="caution">
    <text evidence="1">The sequence shown here is derived from an EMBL/GenBank/DDBJ whole genome shotgun (WGS) entry which is preliminary data.</text>
</comment>
<dbReference type="AlphaFoldDB" id="A0A7V4WLM9"/>
<dbReference type="EMBL" id="DTIY01000050">
    <property type="protein sequence ID" value="HGY39573.1"/>
    <property type="molecule type" value="Genomic_DNA"/>
</dbReference>
<proteinExistence type="predicted"/>
<dbReference type="Pfam" id="PF10049">
    <property type="entry name" value="DUF2283"/>
    <property type="match status" value="1"/>
</dbReference>
<dbReference type="RefSeq" id="WP_017874415.1">
    <property type="nucleotide sequence ID" value="NZ_CP187957.1"/>
</dbReference>
<organism evidence="1">
    <name type="scientific">Candidatus Caldatribacterium saccharofermentans</name>
    <dbReference type="NCBI Taxonomy" id="1454753"/>
    <lineage>
        <taxon>Bacteria</taxon>
        <taxon>Pseudomonadati</taxon>
        <taxon>Atribacterota</taxon>
        <taxon>Atribacteria</taxon>
        <taxon>Atribacterales</taxon>
        <taxon>Candidatus Caldatribacteriaceae</taxon>
        <taxon>Candidatus Caldatribacterium</taxon>
    </lineage>
</organism>
<gene>
    <name evidence="1" type="ORF">ENW11_07215</name>
</gene>
<reference evidence="1" key="1">
    <citation type="journal article" date="2020" name="mSystems">
        <title>Genome- and Community-Level Interaction Insights into Carbon Utilization and Element Cycling Functions of Hydrothermarchaeota in Hydrothermal Sediment.</title>
        <authorList>
            <person name="Zhou Z."/>
            <person name="Liu Y."/>
            <person name="Xu W."/>
            <person name="Pan J."/>
            <person name="Luo Z.H."/>
            <person name="Li M."/>
        </authorList>
    </citation>
    <scope>NUCLEOTIDE SEQUENCE [LARGE SCALE GENOMIC DNA]</scope>
    <source>
        <strain evidence="1">SpSt-82</strain>
    </source>
</reference>